<keyword evidence="2" id="KW-0964">Secreted</keyword>
<proteinExistence type="predicted"/>
<evidence type="ECO:0000256" key="8">
    <source>
        <dbReference type="SAM" id="SignalP"/>
    </source>
</evidence>
<dbReference type="Gene3D" id="3.40.50.1820">
    <property type="entry name" value="alpha/beta hydrolase"/>
    <property type="match status" value="1"/>
</dbReference>
<evidence type="ECO:0000256" key="4">
    <source>
        <dbReference type="ARBA" id="ARBA00022729"/>
    </source>
</evidence>
<keyword evidence="7" id="KW-0624">Polysaccharide degradation</keyword>
<reference evidence="10" key="1">
    <citation type="journal article" date="2014" name="Int. J. Syst. Evol. Microbiol.">
        <title>Complete genome sequence of Corynebacterium casei LMG S-19264T (=DSM 44701T), isolated from a smear-ripened cheese.</title>
        <authorList>
            <consortium name="US DOE Joint Genome Institute (JGI-PGF)"/>
            <person name="Walter F."/>
            <person name="Albersmeier A."/>
            <person name="Kalinowski J."/>
            <person name="Ruckert C."/>
        </authorList>
    </citation>
    <scope>NUCLEOTIDE SEQUENCE</scope>
    <source>
        <strain evidence="10">KCTC 32296</strain>
    </source>
</reference>
<sequence length="325" mass="34237">MKSHQAILSVIVMASFVSGCAAAGAPERMRLRDRMAARAAEAPAIPGVVERSLTLDGARRSYLVLDASRPGMKAPVVVLLHGGGGNGGTMISRWQAKARAEGLILVAPNGIGQKAKAGTWNAGGCCGEAMTSGGNDVHFVATLIDQMSRAANVDANRIFVAGLSNGGMLTHRVAIAMPERLAGVAVVAGAMFGGEPAPRAPVPILIMHGVQDQVVGFNGGMSPTRFVAKAQSKPFKPVRYAVDFWRRADGCTTVPNIVTQGDVTTEVNSDCRAGSEVRFYRLASANHGWPGATDGTTPALERNRYDAINATDVIWDFFKVHSRVD</sequence>
<evidence type="ECO:0000259" key="9">
    <source>
        <dbReference type="Pfam" id="PF02230"/>
    </source>
</evidence>
<dbReference type="InterPro" id="IPR043595">
    <property type="entry name" value="FaeB/C/D"/>
</dbReference>
<dbReference type="PANTHER" id="PTHR38050:SF2">
    <property type="entry name" value="FERULOYL ESTERASE C-RELATED"/>
    <property type="match status" value="1"/>
</dbReference>
<dbReference type="EMBL" id="BMZB01000004">
    <property type="protein sequence ID" value="GGZ39009.1"/>
    <property type="molecule type" value="Genomic_DNA"/>
</dbReference>
<reference evidence="10" key="2">
    <citation type="submission" date="2020-09" db="EMBL/GenBank/DDBJ databases">
        <authorList>
            <person name="Sun Q."/>
            <person name="Kim S."/>
        </authorList>
    </citation>
    <scope>NUCLEOTIDE SEQUENCE</scope>
    <source>
        <strain evidence="10">KCTC 32296</strain>
    </source>
</reference>
<dbReference type="Pfam" id="PF02230">
    <property type="entry name" value="Abhydrolase_2"/>
    <property type="match status" value="1"/>
</dbReference>
<feature type="chain" id="PRO_5037655511" evidence="8">
    <location>
        <begin position="24"/>
        <end position="325"/>
    </location>
</feature>
<dbReference type="PROSITE" id="PS51257">
    <property type="entry name" value="PROKAR_LIPOPROTEIN"/>
    <property type="match status" value="1"/>
</dbReference>
<keyword evidence="4 8" id="KW-0732">Signal</keyword>
<evidence type="ECO:0000256" key="1">
    <source>
        <dbReference type="ARBA" id="ARBA00004613"/>
    </source>
</evidence>
<evidence type="ECO:0000256" key="6">
    <source>
        <dbReference type="ARBA" id="ARBA00023277"/>
    </source>
</evidence>
<comment type="caution">
    <text evidence="10">The sequence shown here is derived from an EMBL/GenBank/DDBJ whole genome shotgun (WGS) entry which is preliminary data.</text>
</comment>
<comment type="subcellular location">
    <subcellularLocation>
        <location evidence="1">Secreted</location>
    </subcellularLocation>
</comment>
<dbReference type="AlphaFoldDB" id="A0A918QAH2"/>
<dbReference type="InterPro" id="IPR029058">
    <property type="entry name" value="AB_hydrolase_fold"/>
</dbReference>
<evidence type="ECO:0000313" key="11">
    <source>
        <dbReference type="Proteomes" id="UP000662572"/>
    </source>
</evidence>
<keyword evidence="6" id="KW-0119">Carbohydrate metabolism</keyword>
<dbReference type="Proteomes" id="UP000662572">
    <property type="component" value="Unassembled WGS sequence"/>
</dbReference>
<dbReference type="SUPFAM" id="SSF53474">
    <property type="entry name" value="alpha/beta-Hydrolases"/>
    <property type="match status" value="1"/>
</dbReference>
<dbReference type="InterPro" id="IPR003140">
    <property type="entry name" value="PLipase/COase/thioEstase"/>
</dbReference>
<keyword evidence="11" id="KW-1185">Reference proteome</keyword>
<evidence type="ECO:0000256" key="3">
    <source>
        <dbReference type="ARBA" id="ARBA00022651"/>
    </source>
</evidence>
<gene>
    <name evidence="10" type="ORF">GCM10011273_26720</name>
</gene>
<accession>A0A918QAH2</accession>
<protein>
    <submittedName>
        <fullName evidence="10">Polyhydroxybutyrate depolymerase</fullName>
    </submittedName>
</protein>
<dbReference type="GO" id="GO:0005576">
    <property type="term" value="C:extracellular region"/>
    <property type="evidence" value="ECO:0007669"/>
    <property type="project" value="UniProtKB-SubCell"/>
</dbReference>
<evidence type="ECO:0000313" key="10">
    <source>
        <dbReference type="EMBL" id="GGZ39009.1"/>
    </source>
</evidence>
<keyword evidence="5" id="KW-0378">Hydrolase</keyword>
<dbReference type="GO" id="GO:0030600">
    <property type="term" value="F:feruloyl esterase activity"/>
    <property type="evidence" value="ECO:0007669"/>
    <property type="project" value="InterPro"/>
</dbReference>
<dbReference type="GO" id="GO:0045493">
    <property type="term" value="P:xylan catabolic process"/>
    <property type="evidence" value="ECO:0007669"/>
    <property type="project" value="UniProtKB-KW"/>
</dbReference>
<dbReference type="RefSeq" id="WP_189487440.1">
    <property type="nucleotide sequence ID" value="NZ_BMZB01000004.1"/>
</dbReference>
<evidence type="ECO:0000256" key="7">
    <source>
        <dbReference type="ARBA" id="ARBA00023326"/>
    </source>
</evidence>
<feature type="signal peptide" evidence="8">
    <location>
        <begin position="1"/>
        <end position="23"/>
    </location>
</feature>
<evidence type="ECO:0000256" key="2">
    <source>
        <dbReference type="ARBA" id="ARBA00022525"/>
    </source>
</evidence>
<evidence type="ECO:0000256" key="5">
    <source>
        <dbReference type="ARBA" id="ARBA00022801"/>
    </source>
</evidence>
<feature type="domain" description="Phospholipase/carboxylesterase/thioesterase" evidence="9">
    <location>
        <begin position="140"/>
        <end position="226"/>
    </location>
</feature>
<organism evidence="10 11">
    <name type="scientific">Asticcacaulis endophyticus</name>
    <dbReference type="NCBI Taxonomy" id="1395890"/>
    <lineage>
        <taxon>Bacteria</taxon>
        <taxon>Pseudomonadati</taxon>
        <taxon>Pseudomonadota</taxon>
        <taxon>Alphaproteobacteria</taxon>
        <taxon>Caulobacterales</taxon>
        <taxon>Caulobacteraceae</taxon>
        <taxon>Asticcacaulis</taxon>
    </lineage>
</organism>
<keyword evidence="3" id="KW-0858">Xylan degradation</keyword>
<dbReference type="PANTHER" id="PTHR38050">
    <property type="match status" value="1"/>
</dbReference>
<name>A0A918QAH2_9CAUL</name>